<organism evidence="5">
    <name type="scientific">Octopus bimaculoides</name>
    <name type="common">California two-spotted octopus</name>
    <dbReference type="NCBI Taxonomy" id="37653"/>
    <lineage>
        <taxon>Eukaryota</taxon>
        <taxon>Metazoa</taxon>
        <taxon>Spiralia</taxon>
        <taxon>Lophotrochozoa</taxon>
        <taxon>Mollusca</taxon>
        <taxon>Cephalopoda</taxon>
        <taxon>Coleoidea</taxon>
        <taxon>Octopodiformes</taxon>
        <taxon>Octopoda</taxon>
        <taxon>Incirrata</taxon>
        <taxon>Octopodidae</taxon>
        <taxon>Octopus</taxon>
    </lineage>
</organism>
<dbReference type="AlphaFoldDB" id="A0A0L8IF46"/>
<comment type="function">
    <text evidence="3">Required for the assembly of the mitochondrial membrane respiratory chain NADH dehydrogenase (Complex I). Involved in mid-late stages of complex I assembly.</text>
</comment>
<dbReference type="Gene3D" id="3.50.50.60">
    <property type="entry name" value="FAD/NAD(P)-binding domain"/>
    <property type="match status" value="1"/>
</dbReference>
<dbReference type="GO" id="GO:0005739">
    <property type="term" value="C:mitochondrion"/>
    <property type="evidence" value="ECO:0007669"/>
    <property type="project" value="GOC"/>
</dbReference>
<reference evidence="5" key="1">
    <citation type="submission" date="2015-07" db="EMBL/GenBank/DDBJ databases">
        <title>MeaNS - Measles Nucleotide Surveillance Program.</title>
        <authorList>
            <person name="Tran T."/>
            <person name="Druce J."/>
        </authorList>
    </citation>
    <scope>NUCLEOTIDE SEQUENCE</scope>
    <source>
        <strain evidence="5">UCB-OBI-ISO-001</strain>
        <tissue evidence="5">Gonad</tissue>
    </source>
</reference>
<evidence type="ECO:0000256" key="3">
    <source>
        <dbReference type="ARBA" id="ARBA00046185"/>
    </source>
</evidence>
<keyword evidence="1" id="KW-0560">Oxidoreductase</keyword>
<accession>A0A0L8IF46</accession>
<dbReference type="InterPro" id="IPR006076">
    <property type="entry name" value="FAD-dep_OxRdtase"/>
</dbReference>
<feature type="domain" description="FAD dependent oxidoreductase" evidence="4">
    <location>
        <begin position="62"/>
        <end position="353"/>
    </location>
</feature>
<dbReference type="InterPro" id="IPR036188">
    <property type="entry name" value="FAD/NAD-bd_sf"/>
</dbReference>
<dbReference type="STRING" id="37653.A0A0L8IF46"/>
<dbReference type="OrthoDB" id="424974at2759"/>
<dbReference type="EMBL" id="KQ415849">
    <property type="protein sequence ID" value="KOG00111.1"/>
    <property type="molecule type" value="Genomic_DNA"/>
</dbReference>
<protein>
    <recommendedName>
        <fullName evidence="2">FAD-dependent oxidoreductase domain-containing protein 1</fullName>
    </recommendedName>
</protein>
<dbReference type="GO" id="GO:0016491">
    <property type="term" value="F:oxidoreductase activity"/>
    <property type="evidence" value="ECO:0007669"/>
    <property type="project" value="UniProtKB-KW"/>
</dbReference>
<dbReference type="SUPFAM" id="SSF51905">
    <property type="entry name" value="FAD/NAD(P)-binding domain"/>
    <property type="match status" value="1"/>
</dbReference>
<dbReference type="PANTHER" id="PTHR13847">
    <property type="entry name" value="SARCOSINE DEHYDROGENASE-RELATED"/>
    <property type="match status" value="1"/>
</dbReference>
<proteinExistence type="predicted"/>
<evidence type="ECO:0000313" key="5">
    <source>
        <dbReference type="EMBL" id="KOG00111.1"/>
    </source>
</evidence>
<name>A0A0L8IF46_OCTBM</name>
<dbReference type="Gene3D" id="3.30.9.10">
    <property type="entry name" value="D-Amino Acid Oxidase, subunit A, domain 2"/>
    <property type="match status" value="1"/>
</dbReference>
<gene>
    <name evidence="5" type="ORF">OCBIM_22008015mg</name>
</gene>
<evidence type="ECO:0000256" key="1">
    <source>
        <dbReference type="ARBA" id="ARBA00023002"/>
    </source>
</evidence>
<dbReference type="PANTHER" id="PTHR13847:SF287">
    <property type="entry name" value="FAD-DEPENDENT OXIDOREDUCTASE DOMAIN-CONTAINING PROTEIN 1"/>
    <property type="match status" value="1"/>
</dbReference>
<sequence length="364" mass="40536">MFARKLLVRCYCSTKNGNKPPVPHFTAAGSHRSPWKILKDEFKSIKDGNLEMPEQKVPRESDIVIIGGGLMGSSVAYWLKQRNPKAYEITVVERDPSYTRAASALSCGGLRHQFSLPENVKLSMFTSQFLRNIKQYLSVLDMDPPDVQFNHQGYLFLATPAGSEQLAKNVKMQRENGAKIELLSRDLLAKKFPWLNVNGIELASYGLEGEGWFDSWTLIRALKQKNLSLGVRYVTGEAVGFDLTSYVEHSSEGLVTKNKLDCVQIKCDDGIYHTKFAIVVNCAGPWAGEVAEMAGIGHGKGLLSLPLPVEPRKRYVYVVHCPKGPGVDSPFVIDPTKMYFRREGFGGHYICGMSPTEVSSFVIH</sequence>
<dbReference type="Pfam" id="PF01266">
    <property type="entry name" value="DAO"/>
    <property type="match status" value="1"/>
</dbReference>
<evidence type="ECO:0000259" key="4">
    <source>
        <dbReference type="Pfam" id="PF01266"/>
    </source>
</evidence>
<dbReference type="GO" id="GO:0032981">
    <property type="term" value="P:mitochondrial respiratory chain complex I assembly"/>
    <property type="evidence" value="ECO:0007669"/>
    <property type="project" value="TreeGrafter"/>
</dbReference>
<evidence type="ECO:0000256" key="2">
    <source>
        <dbReference type="ARBA" id="ARBA00039785"/>
    </source>
</evidence>